<feature type="region of interest" description="Disordered" evidence="1">
    <location>
        <begin position="967"/>
        <end position="989"/>
    </location>
</feature>
<dbReference type="InterPro" id="IPR037520">
    <property type="entry name" value="Folliculin/SMCR8_longin"/>
</dbReference>
<dbReference type="InterPro" id="IPR036047">
    <property type="entry name" value="F-box-like_dom_sf"/>
</dbReference>
<dbReference type="InterPro" id="IPR021713">
    <property type="entry name" value="Folliculin"/>
</dbReference>
<feature type="domain" description="UDENN FLCN/SMCR8-type" evidence="3">
    <location>
        <begin position="739"/>
        <end position="1039"/>
    </location>
</feature>
<feature type="region of interest" description="Disordered" evidence="1">
    <location>
        <begin position="527"/>
        <end position="639"/>
    </location>
</feature>
<evidence type="ECO:0008006" key="6">
    <source>
        <dbReference type="Google" id="ProtNLM"/>
    </source>
</evidence>
<dbReference type="InterPro" id="IPR001810">
    <property type="entry name" value="F-box_dom"/>
</dbReference>
<dbReference type="STRING" id="1328760.A0A165I8K1"/>
<dbReference type="PANTHER" id="PTHR31441:SF2">
    <property type="entry name" value="FOLLICULIN"/>
    <property type="match status" value="1"/>
</dbReference>
<dbReference type="RefSeq" id="XP_018190095.1">
    <property type="nucleotide sequence ID" value="XM_018334917.1"/>
</dbReference>
<dbReference type="Proteomes" id="UP000076632">
    <property type="component" value="Unassembled WGS sequence"/>
</dbReference>
<gene>
    <name evidence="4" type="ORF">L228DRAFT_266868</name>
</gene>
<feature type="compositionally biased region" description="Polar residues" evidence="1">
    <location>
        <begin position="563"/>
        <end position="575"/>
    </location>
</feature>
<dbReference type="SUPFAM" id="SSF81383">
    <property type="entry name" value="F-box domain"/>
    <property type="match status" value="1"/>
</dbReference>
<reference evidence="4 5" key="1">
    <citation type="journal article" date="2016" name="Fungal Biol.">
        <title>The genome of Xylona heveae provides a window into fungal endophytism.</title>
        <authorList>
            <person name="Gazis R."/>
            <person name="Kuo A."/>
            <person name="Riley R."/>
            <person name="LaButti K."/>
            <person name="Lipzen A."/>
            <person name="Lin J."/>
            <person name="Amirebrahimi M."/>
            <person name="Hesse C.N."/>
            <person name="Spatafora J.W."/>
            <person name="Henrissat B."/>
            <person name="Hainaut M."/>
            <person name="Grigoriev I.V."/>
            <person name="Hibbett D.S."/>
        </authorList>
    </citation>
    <scope>NUCLEOTIDE SEQUENCE [LARGE SCALE GENOMIC DNA]</scope>
    <source>
        <strain evidence="4 5">TC161</strain>
    </source>
</reference>
<evidence type="ECO:0000259" key="2">
    <source>
        <dbReference type="PROSITE" id="PS50181"/>
    </source>
</evidence>
<dbReference type="InterPro" id="IPR037521">
    <property type="entry name" value="FLCN/SMCR8_DENN"/>
</dbReference>
<feature type="compositionally biased region" description="Low complexity" evidence="1">
    <location>
        <begin position="736"/>
        <end position="748"/>
    </location>
</feature>
<dbReference type="PANTHER" id="PTHR31441">
    <property type="entry name" value="FOLLICULIN FAMILY MEMBER"/>
    <property type="match status" value="1"/>
</dbReference>
<dbReference type="GO" id="GO:1904263">
    <property type="term" value="P:positive regulation of TORC1 signaling"/>
    <property type="evidence" value="ECO:0007669"/>
    <property type="project" value="TreeGrafter"/>
</dbReference>
<feature type="domain" description="F-box" evidence="2">
    <location>
        <begin position="68"/>
        <end position="115"/>
    </location>
</feature>
<evidence type="ECO:0000256" key="1">
    <source>
        <dbReference type="SAM" id="MobiDB-lite"/>
    </source>
</evidence>
<feature type="compositionally biased region" description="Low complexity" evidence="1">
    <location>
        <begin position="611"/>
        <end position="629"/>
    </location>
</feature>
<organism evidence="4 5">
    <name type="scientific">Xylona heveae (strain CBS 132557 / TC161)</name>
    <dbReference type="NCBI Taxonomy" id="1328760"/>
    <lineage>
        <taxon>Eukaryota</taxon>
        <taxon>Fungi</taxon>
        <taxon>Dikarya</taxon>
        <taxon>Ascomycota</taxon>
        <taxon>Pezizomycotina</taxon>
        <taxon>Xylonomycetes</taxon>
        <taxon>Xylonales</taxon>
        <taxon>Xylonaceae</taxon>
        <taxon>Xylona</taxon>
    </lineage>
</organism>
<sequence>MKRIALRFRRASGGPWNIENEEVQIQNSNVQKQRHASLPVILTGVRRTSKTETEINENGSNASQITFAERFLALPTELQLMILYSLSFADLMTVRLLSRRFSNLVAANETPLARHHIKHELPPYIFETYSPTSIPLEMSYLRGLAHHHAVVKRLASNLAGFITREIFGLSRERKLIRFESRRRRMQERMIPRLLPLLHFFESYSVAYRDHCTDLFRNGQAWRPPTSLEAQIMDAYSPATLLKAHEMCRLLFQIFSRKLRPPTYAGTIERTLRRWTMQPGTRREVAVLFALGGLEEVLHILEADSYVGRRRALAEFVRRIDEAAKPGGGKLVAQLDLFQRVKAENHGATETATGGDGDEMRKPTAEALTGVPGSPQILSMMLEHLPIDPYIWFNTAESMLIAKGAVKSLNEVKWPPVLINDLVGYNFLHEAVRLDEELVNDDVVDNGDEEAGSPVPGESGDEIQESQTLTLVPFSTSVSHPQVSSPASLLARVPTASSVPFSLAHFCEVHGPTSILCTQVLPVSCVTCSPPESSSPGSDSVLLASNPGAPSSSTGNEGRHSRRSTNTTNSCPSSVPTHIAARRPGPPSTTGTTDSQSSEPYLYPHAPLGANASATTTAASSPSLPFSESPPRSPLSPNIHNHPFFVGGYTDGDSARRSSLAGHDEDACANCSLSLPKKVSEQLPEGAPGSPSKDGKGQNGSPVLRSREAVLACGGHAECDEDLEGHNSFDSEEGIDSSPSSIQASTSSLGSHTHTLTYLTTRHPPDPSAYSLLRRSCIRALSCENLPRGTPSGPISFGDPIAGYTIAFVFRLPDPRARGRRRSYAFLALGGRDGRRVFRALPEITKAFAAMAARVIAMAERTAEREISREKTTVEGGYSKNVTSVSSFLSGRSVDPDGYPRRAKDVRAKGLAELVGKEDIFVDLHVQFVQLLARLGRDFGGLPPPEAVMDSGIRGEVGELGSSYRGRAGAGVGAGTSQKARETAQGHAERLAGVSLTESSQQNSPVAMHTHPHFALRGSPATAVASPSSMDTTPRHQIAV</sequence>
<dbReference type="Pfam" id="PF00646">
    <property type="entry name" value="F-box"/>
    <property type="match status" value="1"/>
</dbReference>
<evidence type="ECO:0000313" key="4">
    <source>
        <dbReference type="EMBL" id="KZF24540.1"/>
    </source>
</evidence>
<dbReference type="PROSITE" id="PS51834">
    <property type="entry name" value="DENN_FLCN_SMCR8"/>
    <property type="match status" value="1"/>
</dbReference>
<evidence type="ECO:0000259" key="3">
    <source>
        <dbReference type="PROSITE" id="PS51834"/>
    </source>
</evidence>
<evidence type="ECO:0000313" key="5">
    <source>
        <dbReference type="Proteomes" id="UP000076632"/>
    </source>
</evidence>
<feature type="region of interest" description="Disordered" evidence="1">
    <location>
        <begin position="1019"/>
        <end position="1039"/>
    </location>
</feature>
<dbReference type="Pfam" id="PF11704">
    <property type="entry name" value="Folliculin"/>
    <property type="match status" value="1"/>
</dbReference>
<dbReference type="GeneID" id="28900054"/>
<dbReference type="InParanoid" id="A0A165I8K1"/>
<feature type="compositionally biased region" description="Low complexity" evidence="1">
    <location>
        <begin position="528"/>
        <end position="539"/>
    </location>
</feature>
<dbReference type="GO" id="GO:0005829">
    <property type="term" value="C:cytosol"/>
    <property type="evidence" value="ECO:0007669"/>
    <property type="project" value="TreeGrafter"/>
</dbReference>
<dbReference type="OrthoDB" id="5599713at2759"/>
<protein>
    <recommendedName>
        <fullName evidence="6">F-box domain-containing protein</fullName>
    </recommendedName>
</protein>
<dbReference type="GO" id="GO:0005096">
    <property type="term" value="F:GTPase activator activity"/>
    <property type="evidence" value="ECO:0007669"/>
    <property type="project" value="InterPro"/>
</dbReference>
<dbReference type="AlphaFoldDB" id="A0A165I8K1"/>
<proteinExistence type="predicted"/>
<name>A0A165I8K1_XYLHT</name>
<feature type="region of interest" description="Disordered" evidence="1">
    <location>
        <begin position="678"/>
        <end position="701"/>
    </location>
</feature>
<keyword evidence="5" id="KW-1185">Reference proteome</keyword>
<feature type="region of interest" description="Disordered" evidence="1">
    <location>
        <begin position="722"/>
        <end position="748"/>
    </location>
</feature>
<accession>A0A165I8K1</accession>
<feature type="compositionally biased region" description="Basic and acidic residues" evidence="1">
    <location>
        <begin position="978"/>
        <end position="989"/>
    </location>
</feature>
<dbReference type="PROSITE" id="PS50181">
    <property type="entry name" value="FBOX"/>
    <property type="match status" value="1"/>
</dbReference>
<feature type="compositionally biased region" description="Low complexity" evidence="1">
    <location>
        <begin position="587"/>
        <end position="597"/>
    </location>
</feature>
<dbReference type="EMBL" id="KV407456">
    <property type="protein sequence ID" value="KZF24540.1"/>
    <property type="molecule type" value="Genomic_DNA"/>
</dbReference>